<organism evidence="1 2">
    <name type="scientific">Pterulicium gracile</name>
    <dbReference type="NCBI Taxonomy" id="1884261"/>
    <lineage>
        <taxon>Eukaryota</taxon>
        <taxon>Fungi</taxon>
        <taxon>Dikarya</taxon>
        <taxon>Basidiomycota</taxon>
        <taxon>Agaricomycotina</taxon>
        <taxon>Agaricomycetes</taxon>
        <taxon>Agaricomycetidae</taxon>
        <taxon>Agaricales</taxon>
        <taxon>Pleurotineae</taxon>
        <taxon>Pterulaceae</taxon>
        <taxon>Pterulicium</taxon>
    </lineage>
</organism>
<gene>
    <name evidence="1" type="ORF">BDV98DRAFT_577052</name>
</gene>
<protein>
    <submittedName>
        <fullName evidence="1">Uncharacterized protein</fullName>
    </submittedName>
</protein>
<proteinExistence type="predicted"/>
<reference evidence="1 2" key="1">
    <citation type="journal article" date="2019" name="Nat. Ecol. Evol.">
        <title>Megaphylogeny resolves global patterns of mushroom evolution.</title>
        <authorList>
            <person name="Varga T."/>
            <person name="Krizsan K."/>
            <person name="Foldi C."/>
            <person name="Dima B."/>
            <person name="Sanchez-Garcia M."/>
            <person name="Sanchez-Ramirez S."/>
            <person name="Szollosi G.J."/>
            <person name="Szarkandi J.G."/>
            <person name="Papp V."/>
            <person name="Albert L."/>
            <person name="Andreopoulos W."/>
            <person name="Angelini C."/>
            <person name="Antonin V."/>
            <person name="Barry K.W."/>
            <person name="Bougher N.L."/>
            <person name="Buchanan P."/>
            <person name="Buyck B."/>
            <person name="Bense V."/>
            <person name="Catcheside P."/>
            <person name="Chovatia M."/>
            <person name="Cooper J."/>
            <person name="Damon W."/>
            <person name="Desjardin D."/>
            <person name="Finy P."/>
            <person name="Geml J."/>
            <person name="Haridas S."/>
            <person name="Hughes K."/>
            <person name="Justo A."/>
            <person name="Karasinski D."/>
            <person name="Kautmanova I."/>
            <person name="Kiss B."/>
            <person name="Kocsube S."/>
            <person name="Kotiranta H."/>
            <person name="LaButti K.M."/>
            <person name="Lechner B.E."/>
            <person name="Liimatainen K."/>
            <person name="Lipzen A."/>
            <person name="Lukacs Z."/>
            <person name="Mihaltcheva S."/>
            <person name="Morgado L.N."/>
            <person name="Niskanen T."/>
            <person name="Noordeloos M.E."/>
            <person name="Ohm R.A."/>
            <person name="Ortiz-Santana B."/>
            <person name="Ovrebo C."/>
            <person name="Racz N."/>
            <person name="Riley R."/>
            <person name="Savchenko A."/>
            <person name="Shiryaev A."/>
            <person name="Soop K."/>
            <person name="Spirin V."/>
            <person name="Szebenyi C."/>
            <person name="Tomsovsky M."/>
            <person name="Tulloss R.E."/>
            <person name="Uehling J."/>
            <person name="Grigoriev I.V."/>
            <person name="Vagvolgyi C."/>
            <person name="Papp T."/>
            <person name="Martin F.M."/>
            <person name="Miettinen O."/>
            <person name="Hibbett D.S."/>
            <person name="Nagy L.G."/>
        </authorList>
    </citation>
    <scope>NUCLEOTIDE SEQUENCE [LARGE SCALE GENOMIC DNA]</scope>
    <source>
        <strain evidence="1 2">CBS 309.79</strain>
    </source>
</reference>
<dbReference type="AlphaFoldDB" id="A0A5C3Q2X7"/>
<accession>A0A5C3Q2X7</accession>
<evidence type="ECO:0000313" key="2">
    <source>
        <dbReference type="Proteomes" id="UP000305067"/>
    </source>
</evidence>
<sequence>MTVGELLLAAQTLQREGVTGRGREVGAGLGCAVGSSDAFGRRVVILRGSLWAKARALPLFALADA</sequence>
<dbReference type="Proteomes" id="UP000305067">
    <property type="component" value="Unassembled WGS sequence"/>
</dbReference>
<keyword evidence="2" id="KW-1185">Reference proteome</keyword>
<dbReference type="EMBL" id="ML178872">
    <property type="protein sequence ID" value="TFK95866.1"/>
    <property type="molecule type" value="Genomic_DNA"/>
</dbReference>
<evidence type="ECO:0000313" key="1">
    <source>
        <dbReference type="EMBL" id="TFK95866.1"/>
    </source>
</evidence>
<name>A0A5C3Q2X7_9AGAR</name>